<feature type="region of interest" description="Disordered" evidence="1">
    <location>
        <begin position="1"/>
        <end position="29"/>
    </location>
</feature>
<organism evidence="2 3">
    <name type="scientific">Polychaeton citri CBS 116435</name>
    <dbReference type="NCBI Taxonomy" id="1314669"/>
    <lineage>
        <taxon>Eukaryota</taxon>
        <taxon>Fungi</taxon>
        <taxon>Dikarya</taxon>
        <taxon>Ascomycota</taxon>
        <taxon>Pezizomycotina</taxon>
        <taxon>Dothideomycetes</taxon>
        <taxon>Dothideomycetidae</taxon>
        <taxon>Capnodiales</taxon>
        <taxon>Capnodiaceae</taxon>
        <taxon>Polychaeton</taxon>
    </lineage>
</organism>
<comment type="caution">
    <text evidence="2">The sequence shown here is derived from an EMBL/GenBank/DDBJ whole genome shotgun (WGS) entry which is preliminary data.</text>
</comment>
<name>A0A9P4QDL3_9PEZI</name>
<dbReference type="EMBL" id="MU003768">
    <property type="protein sequence ID" value="KAF2725298.1"/>
    <property type="molecule type" value="Genomic_DNA"/>
</dbReference>
<dbReference type="Proteomes" id="UP000799441">
    <property type="component" value="Unassembled WGS sequence"/>
</dbReference>
<evidence type="ECO:0000256" key="1">
    <source>
        <dbReference type="SAM" id="MobiDB-lite"/>
    </source>
</evidence>
<keyword evidence="3" id="KW-1185">Reference proteome</keyword>
<dbReference type="AlphaFoldDB" id="A0A9P4QDL3"/>
<reference evidence="2" key="1">
    <citation type="journal article" date="2020" name="Stud. Mycol.">
        <title>101 Dothideomycetes genomes: a test case for predicting lifestyles and emergence of pathogens.</title>
        <authorList>
            <person name="Haridas S."/>
            <person name="Albert R."/>
            <person name="Binder M."/>
            <person name="Bloem J."/>
            <person name="Labutti K."/>
            <person name="Salamov A."/>
            <person name="Andreopoulos B."/>
            <person name="Baker S."/>
            <person name="Barry K."/>
            <person name="Bills G."/>
            <person name="Bluhm B."/>
            <person name="Cannon C."/>
            <person name="Castanera R."/>
            <person name="Culley D."/>
            <person name="Daum C."/>
            <person name="Ezra D."/>
            <person name="Gonzalez J."/>
            <person name="Henrissat B."/>
            <person name="Kuo A."/>
            <person name="Liang C."/>
            <person name="Lipzen A."/>
            <person name="Lutzoni F."/>
            <person name="Magnuson J."/>
            <person name="Mondo S."/>
            <person name="Nolan M."/>
            <person name="Ohm R."/>
            <person name="Pangilinan J."/>
            <person name="Park H.-J."/>
            <person name="Ramirez L."/>
            <person name="Alfaro M."/>
            <person name="Sun H."/>
            <person name="Tritt A."/>
            <person name="Yoshinaga Y."/>
            <person name="Zwiers L.-H."/>
            <person name="Turgeon B."/>
            <person name="Goodwin S."/>
            <person name="Spatafora J."/>
            <person name="Crous P."/>
            <person name="Grigoriev I."/>
        </authorList>
    </citation>
    <scope>NUCLEOTIDE SEQUENCE</scope>
    <source>
        <strain evidence="2">CBS 116435</strain>
    </source>
</reference>
<accession>A0A9P4QDL3</accession>
<evidence type="ECO:0000313" key="3">
    <source>
        <dbReference type="Proteomes" id="UP000799441"/>
    </source>
</evidence>
<proteinExistence type="predicted"/>
<protein>
    <submittedName>
        <fullName evidence="2">Uncharacterized protein</fullName>
    </submittedName>
</protein>
<evidence type="ECO:0000313" key="2">
    <source>
        <dbReference type="EMBL" id="KAF2725298.1"/>
    </source>
</evidence>
<sequence length="99" mass="10931">MLCRKHPLDDLTSDCPPFPPKTNGIPISKTSVRPRSAELSAIGFRVIDSIRQPLAVSCPRSKTSWHPWRRLPSAIETSSSQGALLDLLYPTAPQHFKPG</sequence>
<gene>
    <name evidence="2" type="ORF">K431DRAFT_100170</name>
</gene>